<evidence type="ECO:0000256" key="9">
    <source>
        <dbReference type="ARBA" id="ARBA00023242"/>
    </source>
</evidence>
<dbReference type="PANTHER" id="PTHR13808:SF53">
    <property type="entry name" value="HISTONE ACETYLTRANSFERASE HAC2"/>
    <property type="match status" value="1"/>
</dbReference>
<dbReference type="Proteomes" id="UP000516437">
    <property type="component" value="Chromosome 6"/>
</dbReference>
<dbReference type="SMART" id="SM00249">
    <property type="entry name" value="PHD"/>
    <property type="match status" value="1"/>
</dbReference>
<dbReference type="EMBL" id="RXIC02000024">
    <property type="protein sequence ID" value="KAB1211065.1"/>
    <property type="molecule type" value="Genomic_DNA"/>
</dbReference>
<dbReference type="GO" id="GO:0045944">
    <property type="term" value="P:positive regulation of transcription by RNA polymerase II"/>
    <property type="evidence" value="ECO:0007669"/>
    <property type="project" value="TreeGrafter"/>
</dbReference>
<keyword evidence="16" id="KW-1185">Reference proteome</keyword>
<feature type="domain" description="ZZ-type" evidence="12">
    <location>
        <begin position="1319"/>
        <end position="1382"/>
    </location>
</feature>
<reference evidence="14" key="1">
    <citation type="submission" date="2018-07" db="EMBL/GenBank/DDBJ databases">
        <authorList>
            <person name="Gao Z.-S."/>
            <person name="Jia H.-M."/>
            <person name="Jia H.-J."/>
            <person name="Cai Q.-L."/>
            <person name="Wang Y."/>
            <person name="Zhao H.-B."/>
        </authorList>
    </citation>
    <scope>NUCLEOTIDE SEQUENCE</scope>
    <source>
        <tissue evidence="14">Leaves</tissue>
    </source>
</reference>
<feature type="domain" description="CBP/p300-type HAT" evidence="13">
    <location>
        <begin position="1030"/>
        <end position="1437"/>
    </location>
</feature>
<evidence type="ECO:0000256" key="1">
    <source>
        <dbReference type="ARBA" id="ARBA00004123"/>
    </source>
</evidence>
<dbReference type="Gene3D" id="3.30.60.90">
    <property type="match status" value="1"/>
</dbReference>
<dbReference type="EMBL" id="RXIC02000024">
    <property type="protein sequence ID" value="KAB1211162.1"/>
    <property type="molecule type" value="Genomic_DNA"/>
</dbReference>
<dbReference type="InterPro" id="IPR043145">
    <property type="entry name" value="Znf_ZZ_sf"/>
</dbReference>
<evidence type="ECO:0000313" key="14">
    <source>
        <dbReference type="EMBL" id="KAB1211065.1"/>
    </source>
</evidence>
<dbReference type="InterPro" id="IPR013083">
    <property type="entry name" value="Znf_RING/FYVE/PHD"/>
</dbReference>
<dbReference type="PANTHER" id="PTHR13808">
    <property type="entry name" value="CBP/P300-RELATED"/>
    <property type="match status" value="1"/>
</dbReference>
<name>A0A6A1VEU2_9ROSI</name>
<evidence type="ECO:0000313" key="15">
    <source>
        <dbReference type="EMBL" id="KAB1211162.1"/>
    </source>
</evidence>
<proteinExistence type="predicted"/>
<dbReference type="SUPFAM" id="SSF57903">
    <property type="entry name" value="FYVE/PHD zinc finger"/>
    <property type="match status" value="1"/>
</dbReference>
<reference evidence="14 16" key="2">
    <citation type="journal article" date="2019" name="Plant Biotechnol. J.">
        <title>The red bayberry genome and genetic basis of sex determination.</title>
        <authorList>
            <person name="Jia H.M."/>
            <person name="Jia H.J."/>
            <person name="Cai Q.L."/>
            <person name="Wang Y."/>
            <person name="Zhao H.B."/>
            <person name="Yang W.F."/>
            <person name="Wang G.Y."/>
            <person name="Li Y.H."/>
            <person name="Zhan D.L."/>
            <person name="Shen Y.T."/>
            <person name="Niu Q.F."/>
            <person name="Chang L."/>
            <person name="Qiu J."/>
            <person name="Zhao L."/>
            <person name="Xie H.B."/>
            <person name="Fu W.Y."/>
            <person name="Jin J."/>
            <person name="Li X.W."/>
            <person name="Jiao Y."/>
            <person name="Zhou C.C."/>
            <person name="Tu T."/>
            <person name="Chai C.Y."/>
            <person name="Gao J.L."/>
            <person name="Fan L.J."/>
            <person name="van de Weg E."/>
            <person name="Wang J.Y."/>
            <person name="Gao Z.S."/>
        </authorList>
    </citation>
    <scope>NUCLEOTIDE SEQUENCE [LARGE SCALE GENOMIC DNA]</scope>
    <source>
        <tissue evidence="14">Leaves</tissue>
    </source>
</reference>
<evidence type="ECO:0000256" key="2">
    <source>
        <dbReference type="ARBA" id="ARBA00013184"/>
    </source>
</evidence>
<evidence type="ECO:0000256" key="11">
    <source>
        <dbReference type="SAM" id="MobiDB-lite"/>
    </source>
</evidence>
<dbReference type="Pfam" id="PF08214">
    <property type="entry name" value="HAT_KAT11"/>
    <property type="match status" value="1"/>
</dbReference>
<dbReference type="PROSITE" id="PS51727">
    <property type="entry name" value="CBP_P300_HAT"/>
    <property type="match status" value="1"/>
</dbReference>
<keyword evidence="9" id="KW-0539">Nucleus</keyword>
<dbReference type="GO" id="GO:0008270">
    <property type="term" value="F:zinc ion binding"/>
    <property type="evidence" value="ECO:0007669"/>
    <property type="project" value="UniProtKB-KW"/>
</dbReference>
<sequence length="1501" mass="170958">MGIRNLTSEMVLAPEETQIINTFFDLDDLFQQDVYNLILSKKVAKDLIYIPLATPATMPGLHGYFNSGVLESSTYFFKDASTEYENMVSTRRTSNLANKMVLAPEETRIINTSSDLDWCFLQQNVYDPLFNQDLTYTPLTIPTTTPNLSLSHGYHNSVISTTMFLEGYFIMEMSRKMVIVFAACDVENVVSTTLTSNLADEMVFAPEETRTINRSSDMDWCFLQQNVYDPLFNQKVPEDLTYTPLTIPATMPNMSLPHGYLTSEGYFLIEMSRKMVIVFAACDVENVVSTMRISNLAGEMVFAPEETRTINRSSDMDWCFLQQNVYYPISSQKLAKNLTDMSLAIPETLLALCLLDNYFNSSVLESPFHFFNNANTGATENNMQNVYDSIFNQKVPEDFTYTPLTIPATMPDLSFPHDYLNSENVVLAMRTSNLSSEMVLAHEDTRTISTSSDLDWCFLQKNVYGPIFNQKVPEDLTYTPLTIPATMSDLSLPHDYLNSENVVSTMRTSNLADEMVLAPEETRTINTSSNLDWYFLQQNVYDLIFNQKVPEDLTYTPLTIPATMSDLSLPHYYLNSENVVAPMGISNFASEMVLGLEETSTITLCSDVDKFDASLSSKGGPDSPQGNQKYNSKALSKFHFQGRQLDHVEYYKKTWPISRVGINKGLAEPNAENCVDMLPPSKRLKLEYPLYTSAYKNENAHPLVLQPYAPEALLNLQQQAESHFQPERTASGLPRDSNCRGHDDPNVENSVDMLPPFKRRKTEDRWCASSYENETAHLLAPLVVELCAPEGLLSLHRQPKCHFLQNRNADGPLRDWNYGGFDGPNAHNAIDMLSPSENETSHPQVPCLVQTSSHTGLVSLQQQSESPVSINLEVMKVKTEPLTNSMRDSEGFVSCHKPEDIYPKELSIDHKKDGVLVRTEMYQTEQEKENKSIALETSCEKVIPSEYVKIKGVSLTEFFTAEQIKEHIQSLRQCVDKWVQCDKCEGWQHQICALFNDKSDLEGKYKYICPNCRLQELEIGECVGLPKVAVFGAKDLPSTKLSNHIEQRLFRNLKQEKEERAKVAGKNLDEVPGAEDLIVRVVSSVDKRVIFLFQKIGGVDVCLFGMCVQEFGSECKHPNQRCVYISYLDSVKYFRPEIKTVTGESLRTFVYHELLIGYLDYCKKRGFASCYIWACPPLKGEDYILYCHPEIQKTPKSDKLRHWYQLMLRKAAREKIVINCTNLYDHFFVLTEEYQRKVTAARLPYFDGDYWSCAAENVINSIEEESIRDSQRKVKQVVTNRNLRAMERASPGSTMKDIILMQKLGEKILPIKEDLLVVHLQSVCMHCQEVILSKQQWVCSQCKNFRLCERCHEVEKSLNRMDRHTSIYGEKHVLSKVMVDNVPSNTKDEDQFAIRMLWFTRDGNVRSAWSLLFMLHAIKKKVPSTHHGIGSEEAPQKGSHVHTSKHEEMVRELLAVLCHSSQCKAHPGFINCLKVKKLFQHAKSCPVQIGRGCQACRRHGR</sequence>
<keyword evidence="4" id="KW-0479">Metal-binding</keyword>
<dbReference type="SMART" id="SM01250">
    <property type="entry name" value="KAT11"/>
    <property type="match status" value="1"/>
</dbReference>
<keyword evidence="7" id="KW-0805">Transcription regulation</keyword>
<evidence type="ECO:0000256" key="10">
    <source>
        <dbReference type="PROSITE-ProRule" id="PRU00228"/>
    </source>
</evidence>
<keyword evidence="6" id="KW-0862">Zinc</keyword>
<evidence type="ECO:0000256" key="6">
    <source>
        <dbReference type="ARBA" id="ARBA00022833"/>
    </source>
</evidence>
<evidence type="ECO:0000259" key="13">
    <source>
        <dbReference type="PROSITE" id="PS51727"/>
    </source>
</evidence>
<keyword evidence="5 10" id="KW-0863">Zinc-finger</keyword>
<dbReference type="InterPro" id="IPR011011">
    <property type="entry name" value="Znf_FYVE_PHD"/>
</dbReference>
<dbReference type="EC" id="2.3.1.48" evidence="2"/>
<evidence type="ECO:0000259" key="12">
    <source>
        <dbReference type="PROSITE" id="PS50135"/>
    </source>
</evidence>
<evidence type="ECO:0000256" key="5">
    <source>
        <dbReference type="ARBA" id="ARBA00022771"/>
    </source>
</evidence>
<comment type="subcellular location">
    <subcellularLocation>
        <location evidence="1">Nucleus</location>
    </subcellularLocation>
</comment>
<evidence type="ECO:0000256" key="7">
    <source>
        <dbReference type="ARBA" id="ARBA00023015"/>
    </source>
</evidence>
<feature type="region of interest" description="Disordered" evidence="11">
    <location>
        <begin position="720"/>
        <end position="753"/>
    </location>
</feature>
<evidence type="ECO:0000313" key="16">
    <source>
        <dbReference type="Proteomes" id="UP000516437"/>
    </source>
</evidence>
<protein>
    <recommendedName>
        <fullName evidence="2">histone acetyltransferase</fullName>
        <ecNumber evidence="2">2.3.1.48</ecNumber>
    </recommendedName>
</protein>
<dbReference type="InterPro" id="IPR031162">
    <property type="entry name" value="CBP_P300_HAT"/>
</dbReference>
<dbReference type="GO" id="GO:0004402">
    <property type="term" value="F:histone acetyltransferase activity"/>
    <property type="evidence" value="ECO:0007669"/>
    <property type="project" value="InterPro"/>
</dbReference>
<dbReference type="Gene3D" id="3.30.40.10">
    <property type="entry name" value="Zinc/RING finger domain, C3HC4 (zinc finger)"/>
    <property type="match status" value="1"/>
</dbReference>
<dbReference type="OrthoDB" id="899at2759"/>
<dbReference type="SUPFAM" id="SSF57850">
    <property type="entry name" value="RING/U-box"/>
    <property type="match status" value="1"/>
</dbReference>
<dbReference type="GO" id="GO:0000123">
    <property type="term" value="C:histone acetyltransferase complex"/>
    <property type="evidence" value="ECO:0007669"/>
    <property type="project" value="TreeGrafter"/>
</dbReference>
<feature type="region of interest" description="Disordered" evidence="11">
    <location>
        <begin position="1425"/>
        <end position="1445"/>
    </location>
</feature>
<evidence type="ECO:0000256" key="3">
    <source>
        <dbReference type="ARBA" id="ARBA00022679"/>
    </source>
</evidence>
<organism evidence="14 16">
    <name type="scientific">Morella rubra</name>
    <name type="common">Chinese bayberry</name>
    <dbReference type="NCBI Taxonomy" id="262757"/>
    <lineage>
        <taxon>Eukaryota</taxon>
        <taxon>Viridiplantae</taxon>
        <taxon>Streptophyta</taxon>
        <taxon>Embryophyta</taxon>
        <taxon>Tracheophyta</taxon>
        <taxon>Spermatophyta</taxon>
        <taxon>Magnoliopsida</taxon>
        <taxon>eudicotyledons</taxon>
        <taxon>Gunneridae</taxon>
        <taxon>Pentapetalae</taxon>
        <taxon>rosids</taxon>
        <taxon>fabids</taxon>
        <taxon>Fagales</taxon>
        <taxon>Myricaceae</taxon>
        <taxon>Morella</taxon>
    </lineage>
</organism>
<dbReference type="GO" id="GO:0005634">
    <property type="term" value="C:nucleus"/>
    <property type="evidence" value="ECO:0007669"/>
    <property type="project" value="UniProtKB-SubCell"/>
</dbReference>
<dbReference type="GO" id="GO:0003713">
    <property type="term" value="F:transcription coactivator activity"/>
    <property type="evidence" value="ECO:0007669"/>
    <property type="project" value="TreeGrafter"/>
</dbReference>
<keyword evidence="8" id="KW-0804">Transcription</keyword>
<accession>A0A6A1VEU2</accession>
<reference evidence="14" key="3">
    <citation type="submission" date="2019-09" db="EMBL/GenBank/DDBJ databases">
        <authorList>
            <person name="Gao Z."/>
        </authorList>
    </citation>
    <scope>NUCLEOTIDE SEQUENCE</scope>
    <source>
        <tissue evidence="14">Leaves</tissue>
    </source>
</reference>
<dbReference type="InterPro" id="IPR001965">
    <property type="entry name" value="Znf_PHD"/>
</dbReference>
<comment type="caution">
    <text evidence="14">The sequence shown here is derived from an EMBL/GenBank/DDBJ whole genome shotgun (WGS) entry which is preliminary data.</text>
</comment>
<dbReference type="PROSITE" id="PS50135">
    <property type="entry name" value="ZF_ZZ_2"/>
    <property type="match status" value="1"/>
</dbReference>
<keyword evidence="3 14" id="KW-0808">Transferase</keyword>
<dbReference type="InterPro" id="IPR013178">
    <property type="entry name" value="Histone_AcTrfase_Rtt109/CBP"/>
</dbReference>
<dbReference type="GO" id="GO:0031490">
    <property type="term" value="F:chromatin DNA binding"/>
    <property type="evidence" value="ECO:0007669"/>
    <property type="project" value="TreeGrafter"/>
</dbReference>
<gene>
    <name evidence="14" type="ORF">CJ030_MR6G018051</name>
    <name evidence="15" type="ORF">CJ030_MR6G021648</name>
</gene>
<evidence type="ECO:0000256" key="8">
    <source>
        <dbReference type="ARBA" id="ARBA00023163"/>
    </source>
</evidence>
<evidence type="ECO:0000256" key="4">
    <source>
        <dbReference type="ARBA" id="ARBA00022723"/>
    </source>
</evidence>
<dbReference type="GO" id="GO:0005667">
    <property type="term" value="C:transcription regulator complex"/>
    <property type="evidence" value="ECO:0007669"/>
    <property type="project" value="TreeGrafter"/>
</dbReference>
<dbReference type="InterPro" id="IPR000433">
    <property type="entry name" value="Znf_ZZ"/>
</dbReference>